<comment type="similarity">
    <text evidence="2">Belongs to the EamA transporter family.</text>
</comment>
<feature type="transmembrane region" description="Helical" evidence="6">
    <location>
        <begin position="69"/>
        <end position="90"/>
    </location>
</feature>
<dbReference type="EMBL" id="AMSI01000002">
    <property type="protein sequence ID" value="EKF43930.1"/>
    <property type="molecule type" value="Genomic_DNA"/>
</dbReference>
<feature type="transmembrane region" description="Helical" evidence="6">
    <location>
        <begin position="12"/>
        <end position="33"/>
    </location>
</feature>
<keyword evidence="9" id="KW-1185">Reference proteome</keyword>
<dbReference type="Proteomes" id="UP000007374">
    <property type="component" value="Unassembled WGS sequence"/>
</dbReference>
<sequence length="318" mass="33281">MHKTSTSLTGAHLGMLLWALIVGASFPAVGLLSEGLPPLLLTAMRFAIAALAMLPFARHAGEFVPHKAGLLLYAALGLCQAGFFGIMFWAAHRVSALSMSALFVSMPLLAYGIGRLIGVEAKAGGLLAILALGAMGALALALAQTGGDMAQLQFGWAEGFFFIGCVASALYPVLSKWGLSRGMLSANPVIRTFWSLATGGIIIALAGFASEPVAQMGRMQLSDILLVAYLGIFSSGVTFLLMQRGTGVLTPGAVTAYSYLVPFVSMLVLFVVRPDLIGWHWLPGSVLVLLAIALLLRRGEGKKFQTIEVAMAGGKAKG</sequence>
<evidence type="ECO:0000313" key="8">
    <source>
        <dbReference type="EMBL" id="EKF43930.1"/>
    </source>
</evidence>
<organism evidence="8 9">
    <name type="scientific">Nitratireductor indicus C115</name>
    <dbReference type="NCBI Taxonomy" id="1231190"/>
    <lineage>
        <taxon>Bacteria</taxon>
        <taxon>Pseudomonadati</taxon>
        <taxon>Pseudomonadota</taxon>
        <taxon>Alphaproteobacteria</taxon>
        <taxon>Hyphomicrobiales</taxon>
        <taxon>Phyllobacteriaceae</taxon>
        <taxon>Nitratireductor</taxon>
    </lineage>
</organism>
<feature type="transmembrane region" description="Helical" evidence="6">
    <location>
        <begin position="221"/>
        <end position="242"/>
    </location>
</feature>
<feature type="transmembrane region" description="Helical" evidence="6">
    <location>
        <begin position="96"/>
        <end position="114"/>
    </location>
</feature>
<proteinExistence type="inferred from homology"/>
<evidence type="ECO:0000259" key="7">
    <source>
        <dbReference type="Pfam" id="PF00892"/>
    </source>
</evidence>
<dbReference type="STRING" id="721133.SAMN05216176_101528"/>
<evidence type="ECO:0000256" key="6">
    <source>
        <dbReference type="SAM" id="Phobius"/>
    </source>
</evidence>
<feature type="transmembrane region" description="Helical" evidence="6">
    <location>
        <begin position="278"/>
        <end position="296"/>
    </location>
</feature>
<feature type="transmembrane region" description="Helical" evidence="6">
    <location>
        <begin position="159"/>
        <end position="177"/>
    </location>
</feature>
<dbReference type="InterPro" id="IPR037185">
    <property type="entry name" value="EmrE-like"/>
</dbReference>
<comment type="subcellular location">
    <subcellularLocation>
        <location evidence="1">Membrane</location>
        <topology evidence="1">Multi-pass membrane protein</topology>
    </subcellularLocation>
</comment>
<dbReference type="AlphaFoldDB" id="K2NXE1"/>
<dbReference type="PANTHER" id="PTHR32322">
    <property type="entry name" value="INNER MEMBRANE TRANSPORTER"/>
    <property type="match status" value="1"/>
</dbReference>
<feature type="domain" description="EamA" evidence="7">
    <location>
        <begin position="12"/>
        <end position="120"/>
    </location>
</feature>
<keyword evidence="4 6" id="KW-1133">Transmembrane helix</keyword>
<evidence type="ECO:0000256" key="2">
    <source>
        <dbReference type="ARBA" id="ARBA00007362"/>
    </source>
</evidence>
<comment type="caution">
    <text evidence="8">The sequence shown here is derived from an EMBL/GenBank/DDBJ whole genome shotgun (WGS) entry which is preliminary data.</text>
</comment>
<feature type="transmembrane region" description="Helical" evidence="6">
    <location>
        <begin position="254"/>
        <end position="272"/>
    </location>
</feature>
<feature type="transmembrane region" description="Helical" evidence="6">
    <location>
        <begin position="189"/>
        <end position="209"/>
    </location>
</feature>
<evidence type="ECO:0000313" key="9">
    <source>
        <dbReference type="Proteomes" id="UP000007374"/>
    </source>
</evidence>
<dbReference type="InterPro" id="IPR000620">
    <property type="entry name" value="EamA_dom"/>
</dbReference>
<feature type="domain" description="EamA" evidence="7">
    <location>
        <begin position="157"/>
        <end position="296"/>
    </location>
</feature>
<name>K2NXE1_9HYPH</name>
<accession>K2NXE1</accession>
<evidence type="ECO:0000256" key="4">
    <source>
        <dbReference type="ARBA" id="ARBA00022989"/>
    </source>
</evidence>
<evidence type="ECO:0000256" key="1">
    <source>
        <dbReference type="ARBA" id="ARBA00004141"/>
    </source>
</evidence>
<keyword evidence="3 6" id="KW-0812">Transmembrane</keyword>
<dbReference type="PATRIC" id="fig|1231190.3.peg.826"/>
<evidence type="ECO:0000256" key="3">
    <source>
        <dbReference type="ARBA" id="ARBA00022692"/>
    </source>
</evidence>
<dbReference type="RefSeq" id="WP_009756065.1">
    <property type="nucleotide sequence ID" value="NZ_AMSI01000002.1"/>
</dbReference>
<feature type="transmembrane region" description="Helical" evidence="6">
    <location>
        <begin position="126"/>
        <end position="147"/>
    </location>
</feature>
<dbReference type="Pfam" id="PF00892">
    <property type="entry name" value="EamA"/>
    <property type="match status" value="2"/>
</dbReference>
<feature type="transmembrane region" description="Helical" evidence="6">
    <location>
        <begin position="39"/>
        <end position="57"/>
    </location>
</feature>
<dbReference type="GO" id="GO:0016020">
    <property type="term" value="C:membrane"/>
    <property type="evidence" value="ECO:0007669"/>
    <property type="project" value="UniProtKB-SubCell"/>
</dbReference>
<dbReference type="SUPFAM" id="SSF103481">
    <property type="entry name" value="Multidrug resistance efflux transporter EmrE"/>
    <property type="match status" value="2"/>
</dbReference>
<dbReference type="OrthoDB" id="8028969at2"/>
<protein>
    <recommendedName>
        <fullName evidence="7">EamA domain-containing protein</fullName>
    </recommendedName>
</protein>
<gene>
    <name evidence="8" type="ORF">NA8A_03940</name>
</gene>
<dbReference type="eggNOG" id="COG0697">
    <property type="taxonomic scope" value="Bacteria"/>
</dbReference>
<keyword evidence="5 6" id="KW-0472">Membrane</keyword>
<reference evidence="8 9" key="1">
    <citation type="journal article" date="2012" name="J. Bacteriol.">
        <title>Genome Sequence of Nitratireductor indicus Type Strain C115.</title>
        <authorList>
            <person name="Lai Q."/>
            <person name="Li G."/>
            <person name="Yu Z."/>
            <person name="Shao Z."/>
        </authorList>
    </citation>
    <scope>NUCLEOTIDE SEQUENCE [LARGE SCALE GENOMIC DNA]</scope>
    <source>
        <strain evidence="8 9">C115</strain>
    </source>
</reference>
<dbReference type="PANTHER" id="PTHR32322:SF2">
    <property type="entry name" value="EAMA DOMAIN-CONTAINING PROTEIN"/>
    <property type="match status" value="1"/>
</dbReference>
<dbReference type="InterPro" id="IPR050638">
    <property type="entry name" value="AA-Vitamin_Transporters"/>
</dbReference>
<evidence type="ECO:0000256" key="5">
    <source>
        <dbReference type="ARBA" id="ARBA00023136"/>
    </source>
</evidence>